<organism evidence="9 10">
    <name type="scientific">Pollutimonas thiosulfatoxidans</name>
    <dbReference type="NCBI Taxonomy" id="2028345"/>
    <lineage>
        <taxon>Bacteria</taxon>
        <taxon>Pseudomonadati</taxon>
        <taxon>Pseudomonadota</taxon>
        <taxon>Betaproteobacteria</taxon>
        <taxon>Burkholderiales</taxon>
        <taxon>Alcaligenaceae</taxon>
        <taxon>Pollutimonas</taxon>
    </lineage>
</organism>
<feature type="transmembrane region" description="Helical" evidence="8">
    <location>
        <begin position="309"/>
        <end position="340"/>
    </location>
</feature>
<feature type="transmembrane region" description="Helical" evidence="8">
    <location>
        <begin position="417"/>
        <end position="438"/>
    </location>
</feature>
<keyword evidence="4 8" id="KW-0812">Transmembrane</keyword>
<dbReference type="AlphaFoldDB" id="A0A410GAH2"/>
<reference evidence="9 10" key="1">
    <citation type="submission" date="2017-08" db="EMBL/GenBank/DDBJ databases">
        <authorList>
            <person name="Park S.-J."/>
            <person name="Kim H."/>
        </authorList>
    </citation>
    <scope>NUCLEOTIDE SEQUENCE [LARGE SCALE GENOMIC DNA]</scope>
    <source>
        <strain evidence="10">ye3</strain>
    </source>
</reference>
<evidence type="ECO:0000256" key="6">
    <source>
        <dbReference type="ARBA" id="ARBA00023065"/>
    </source>
</evidence>
<evidence type="ECO:0000256" key="7">
    <source>
        <dbReference type="ARBA" id="ARBA00023136"/>
    </source>
</evidence>
<dbReference type="EMBL" id="CP022987">
    <property type="protein sequence ID" value="QAA93320.1"/>
    <property type="molecule type" value="Genomic_DNA"/>
</dbReference>
<keyword evidence="5 8" id="KW-1133">Transmembrane helix</keyword>
<feature type="transmembrane region" description="Helical" evidence="8">
    <location>
        <begin position="234"/>
        <end position="259"/>
    </location>
</feature>
<feature type="transmembrane region" description="Helical" evidence="8">
    <location>
        <begin position="203"/>
        <end position="222"/>
    </location>
</feature>
<dbReference type="OrthoDB" id="9810952at2"/>
<evidence type="ECO:0000256" key="8">
    <source>
        <dbReference type="SAM" id="Phobius"/>
    </source>
</evidence>
<proteinExistence type="predicted"/>
<keyword evidence="6" id="KW-0406">Ion transport</keyword>
<sequence>MRNWLPAYGYGSYTRFRRTGLLRASPPIVLAAGFVVLILIGTLLLALPVSGTRPIGLMAAFFMATSAVTVTGLAVIDPAVSLSPFGQIVLISLVQLGGLGFVTFAVIAAITLGKKLSLGQQALALEAFNQTSVSRIRRTAISVLRISLTVEALAALVLALWWWRDYPFLTAVYRATFHAIGAFNNAGFSLFPGSIAQFVGDPVTILVLSTCIILGGIGFSVLSDVGQKKRWAPLLTYTKVILAGTIILNLGGFAAIWALEYRNPDTLGELPVHAQALAAWMQSVTSRTAGYVSIDVSELRDSSTLVTMLLMFIGGGSLSTASGIKVGTFIILVAAVYSYLFHRKEVVLFKRSVSPDTVQKALALLLVTAALVFAGTLILTVLEDAPLVDIAFEVVSAVSTTGMSRGLTPQLSTPSQLLVIVLMFVGRLGPLTLAYSLATQKRSRVRYPETEFQVG</sequence>
<evidence type="ECO:0000256" key="4">
    <source>
        <dbReference type="ARBA" id="ARBA00022692"/>
    </source>
</evidence>
<dbReference type="PANTHER" id="PTHR32024:SF1">
    <property type="entry name" value="KTR SYSTEM POTASSIUM UPTAKE PROTEIN B"/>
    <property type="match status" value="1"/>
</dbReference>
<protein>
    <submittedName>
        <fullName evidence="9">Potassium transporter</fullName>
    </submittedName>
</protein>
<dbReference type="PANTHER" id="PTHR32024">
    <property type="entry name" value="TRK SYSTEM POTASSIUM UPTAKE PROTEIN TRKG-RELATED"/>
    <property type="match status" value="1"/>
</dbReference>
<dbReference type="RefSeq" id="WP_128354362.1">
    <property type="nucleotide sequence ID" value="NZ_CP022987.1"/>
</dbReference>
<dbReference type="Proteomes" id="UP000283474">
    <property type="component" value="Chromosome"/>
</dbReference>
<feature type="transmembrane region" description="Helical" evidence="8">
    <location>
        <begin position="361"/>
        <end position="382"/>
    </location>
</feature>
<dbReference type="GO" id="GO:0030001">
    <property type="term" value="P:metal ion transport"/>
    <property type="evidence" value="ECO:0007669"/>
    <property type="project" value="UniProtKB-ARBA"/>
</dbReference>
<feature type="transmembrane region" description="Helical" evidence="8">
    <location>
        <begin position="28"/>
        <end position="48"/>
    </location>
</feature>
<keyword evidence="10" id="KW-1185">Reference proteome</keyword>
<keyword evidence="7 8" id="KW-0472">Membrane</keyword>
<evidence type="ECO:0000256" key="2">
    <source>
        <dbReference type="ARBA" id="ARBA00022448"/>
    </source>
</evidence>
<dbReference type="InterPro" id="IPR003445">
    <property type="entry name" value="Cat_transpt"/>
</dbReference>
<dbReference type="GO" id="GO:0005886">
    <property type="term" value="C:plasma membrane"/>
    <property type="evidence" value="ECO:0007669"/>
    <property type="project" value="UniProtKB-SubCell"/>
</dbReference>
<name>A0A410GAH2_9BURK</name>
<dbReference type="Pfam" id="PF02386">
    <property type="entry name" value="TrkH"/>
    <property type="match status" value="1"/>
</dbReference>
<dbReference type="GO" id="GO:0008324">
    <property type="term" value="F:monoatomic cation transmembrane transporter activity"/>
    <property type="evidence" value="ECO:0007669"/>
    <property type="project" value="InterPro"/>
</dbReference>
<evidence type="ECO:0000313" key="10">
    <source>
        <dbReference type="Proteomes" id="UP000283474"/>
    </source>
</evidence>
<evidence type="ECO:0000256" key="5">
    <source>
        <dbReference type="ARBA" id="ARBA00022989"/>
    </source>
</evidence>
<evidence type="ECO:0000256" key="1">
    <source>
        <dbReference type="ARBA" id="ARBA00004651"/>
    </source>
</evidence>
<gene>
    <name evidence="9" type="ORF">CKA81_05325</name>
</gene>
<accession>A0A410GAH2</accession>
<comment type="subcellular location">
    <subcellularLocation>
        <location evidence="1">Cell membrane</location>
        <topology evidence="1">Multi-pass membrane protein</topology>
    </subcellularLocation>
</comment>
<evidence type="ECO:0000256" key="3">
    <source>
        <dbReference type="ARBA" id="ARBA00022475"/>
    </source>
</evidence>
<evidence type="ECO:0000313" key="9">
    <source>
        <dbReference type="EMBL" id="QAA93320.1"/>
    </source>
</evidence>
<feature type="transmembrane region" description="Helical" evidence="8">
    <location>
        <begin position="88"/>
        <end position="112"/>
    </location>
</feature>
<feature type="transmembrane region" description="Helical" evidence="8">
    <location>
        <begin position="143"/>
        <end position="163"/>
    </location>
</feature>
<dbReference type="KEGG" id="pus:CKA81_05325"/>
<feature type="transmembrane region" description="Helical" evidence="8">
    <location>
        <begin position="55"/>
        <end position="76"/>
    </location>
</feature>
<keyword evidence="2" id="KW-0813">Transport</keyword>
<keyword evidence="3" id="KW-1003">Cell membrane</keyword>